<dbReference type="PROSITE" id="PS51257">
    <property type="entry name" value="PROKAR_LIPOPROTEIN"/>
    <property type="match status" value="1"/>
</dbReference>
<dbReference type="Proteomes" id="UP001163266">
    <property type="component" value="Chromosome"/>
</dbReference>
<keyword evidence="1" id="KW-0812">Transmembrane</keyword>
<proteinExistence type="predicted"/>
<accession>A0ABY6MNI5</accession>
<keyword evidence="1" id="KW-1133">Transmembrane helix</keyword>
<evidence type="ECO:0008006" key="4">
    <source>
        <dbReference type="Google" id="ProtNLM"/>
    </source>
</evidence>
<reference evidence="2" key="1">
    <citation type="submission" date="2022-10" db="EMBL/GenBank/DDBJ databases">
        <title>Complete genome sequence of Schlegelella aquatica LMG 23380.</title>
        <authorList>
            <person name="Musilova J."/>
            <person name="Kourilova X."/>
            <person name="Bezdicek M."/>
            <person name="Hermankova K."/>
            <person name="Obruca S."/>
            <person name="Sedlar K."/>
        </authorList>
    </citation>
    <scope>NUCLEOTIDE SEQUENCE</scope>
    <source>
        <strain evidence="2">LMG 23380</strain>
    </source>
</reference>
<feature type="transmembrane region" description="Helical" evidence="1">
    <location>
        <begin position="81"/>
        <end position="106"/>
    </location>
</feature>
<organism evidence="2 3">
    <name type="scientific">Caldimonas aquatica</name>
    <dbReference type="NCBI Taxonomy" id="376175"/>
    <lineage>
        <taxon>Bacteria</taxon>
        <taxon>Pseudomonadati</taxon>
        <taxon>Pseudomonadota</taxon>
        <taxon>Betaproteobacteria</taxon>
        <taxon>Burkholderiales</taxon>
        <taxon>Sphaerotilaceae</taxon>
        <taxon>Caldimonas</taxon>
    </lineage>
</organism>
<evidence type="ECO:0000313" key="2">
    <source>
        <dbReference type="EMBL" id="UZD54061.1"/>
    </source>
</evidence>
<evidence type="ECO:0000256" key="1">
    <source>
        <dbReference type="SAM" id="Phobius"/>
    </source>
</evidence>
<keyword evidence="3" id="KW-1185">Reference proteome</keyword>
<feature type="transmembrane region" description="Helical" evidence="1">
    <location>
        <begin position="50"/>
        <end position="69"/>
    </location>
</feature>
<evidence type="ECO:0000313" key="3">
    <source>
        <dbReference type="Proteomes" id="UP001163266"/>
    </source>
</evidence>
<sequence length="111" mass="11172">MKPALHPLQLVLGLAVWAVWFVGVYAGVSLGCIAEQRGSGVSPGLLRGLLLASTALVLVGLAFGAVRCLRAGRQAQGAGRFVAAAGACLHLAAALSVAFVALPLGWLPVCA</sequence>
<dbReference type="EMBL" id="CP110257">
    <property type="protein sequence ID" value="UZD54061.1"/>
    <property type="molecule type" value="Genomic_DNA"/>
</dbReference>
<name>A0ABY6MNI5_9BURK</name>
<protein>
    <recommendedName>
        <fullName evidence="4">DUF4190 domain-containing protein</fullName>
    </recommendedName>
</protein>
<keyword evidence="1" id="KW-0472">Membrane</keyword>
<gene>
    <name evidence="2" type="ORF">OMP39_10265</name>
</gene>
<dbReference type="RefSeq" id="WP_264891630.1">
    <property type="nucleotide sequence ID" value="NZ_CP110257.1"/>
</dbReference>